<protein>
    <submittedName>
        <fullName evidence="1">Uncharacterized protein</fullName>
    </submittedName>
</protein>
<dbReference type="Proteomes" id="UP000887013">
    <property type="component" value="Unassembled WGS sequence"/>
</dbReference>
<dbReference type="AlphaFoldDB" id="A0A8X6TMQ8"/>
<accession>A0A8X6TMQ8</accession>
<proteinExistence type="predicted"/>
<comment type="caution">
    <text evidence="1">The sequence shown here is derived from an EMBL/GenBank/DDBJ whole genome shotgun (WGS) entry which is preliminary data.</text>
</comment>
<keyword evidence="2" id="KW-1185">Reference proteome</keyword>
<dbReference type="EMBL" id="BMAW01013861">
    <property type="protein sequence ID" value="GFT36098.1"/>
    <property type="molecule type" value="Genomic_DNA"/>
</dbReference>
<evidence type="ECO:0000313" key="2">
    <source>
        <dbReference type="Proteomes" id="UP000887013"/>
    </source>
</evidence>
<name>A0A8X6TMQ8_NEPPI</name>
<sequence>MKICLQRQIQRAYCTLETLTHRFQFLARPPPLSTNSSSLCRKPKAFSSVKTQKKAVIETPSGVTATFPISSSNLYHSVFMICGTLSQKAIPHFHR</sequence>
<gene>
    <name evidence="1" type="ORF">NPIL_547381</name>
</gene>
<evidence type="ECO:0000313" key="1">
    <source>
        <dbReference type="EMBL" id="GFT36098.1"/>
    </source>
</evidence>
<organism evidence="1 2">
    <name type="scientific">Nephila pilipes</name>
    <name type="common">Giant wood spider</name>
    <name type="synonym">Nephila maculata</name>
    <dbReference type="NCBI Taxonomy" id="299642"/>
    <lineage>
        <taxon>Eukaryota</taxon>
        <taxon>Metazoa</taxon>
        <taxon>Ecdysozoa</taxon>
        <taxon>Arthropoda</taxon>
        <taxon>Chelicerata</taxon>
        <taxon>Arachnida</taxon>
        <taxon>Araneae</taxon>
        <taxon>Araneomorphae</taxon>
        <taxon>Entelegynae</taxon>
        <taxon>Araneoidea</taxon>
        <taxon>Nephilidae</taxon>
        <taxon>Nephila</taxon>
    </lineage>
</organism>
<reference evidence="1" key="1">
    <citation type="submission" date="2020-08" db="EMBL/GenBank/DDBJ databases">
        <title>Multicomponent nature underlies the extraordinary mechanical properties of spider dragline silk.</title>
        <authorList>
            <person name="Kono N."/>
            <person name="Nakamura H."/>
            <person name="Mori M."/>
            <person name="Yoshida Y."/>
            <person name="Ohtoshi R."/>
            <person name="Malay A.D."/>
            <person name="Moran D.A.P."/>
            <person name="Tomita M."/>
            <person name="Numata K."/>
            <person name="Arakawa K."/>
        </authorList>
    </citation>
    <scope>NUCLEOTIDE SEQUENCE</scope>
</reference>